<sequence length="971" mass="106889">MTIYELQQRAKMLRTKTQTGSITPDEVGSLHEDTLAYIAALEQSADSLGIKKVYPSKSAMEADTTPVGNNGKAIRRGQLACVYDHANPESTDNGDIYTYQASGWLKIGNIAAETNISVVQDLGDSPVKVMSQKAVTDALKNVKTTTKDGKSLEDVYSTLFLENEKNAATSYINVMTAGYALLQDGRIAPREGWKATKDFVELGETSRINVSFIGGDANVNFVCFYDKNSLFLSGISADSLDYKADVSIPQGAKYIKFCTTIGNSSAVAKIYRNTYTPIRDVVQANRSAISKVKEDFIIKEALPDYDFRQKSSVEGVLDDLTGEYKKNAAWEYTEKYLDLSNVTKIVVTSSGTNASIVAFYDEDKSFVGNITRSLIAEEIEIPANAKFARFSFGWKRGSAIVSSYRTYMLNEYVEENVRPADVYSDEVNIGNVDALLVEGSSLTASIASPIGFGWLSKMNDLVDILIVNDGRPAQSRTSNINALVKGELMKMSKSALSVINYKYVLLMNSANGSSTGMEGFKELEKILSFSSAKNVTLMLGEEEWETNGYTDLNKNFGNLYNIPTAEPIAAMSSKLSTGYIGLKLSNHAGWRSSSCYAAMQEFIEALPVRRSIKIFRVRPNINVSKIDDLAFSTNEQRARIWKSCQAGQESNTALLGRAMTFNSADNLDQRDGKYDTSATYSKGSTEESETGNLLSGGYIDSVGYALIQFVVNVDSLYSCNISFSSDKMVKAYVLRYNEDASSNIYHKYVEIESSYADGIVNIKIDNAKGLLCAGKITLLLYAEDIYKISNPRCQYTGRQKSEGVFNYHQRLHGEECFSDTSVEGVTLSGGAEIITPPADLSLKSNCNSSGKLVALSSMTSAIKKNFVSKSNRIAIRITAQNFFKFATTRYSAAEHEDYVTSGHIGLEPNGYDYAYIYVIVDGAIQKKLVWSGWTEAYCVFDLPKGNHMLTIQRATEGNQPILIHDISVQDI</sequence>
<name>A0A8S5PTH1_9CAUD</name>
<organism evidence="1">
    <name type="scientific">Siphoviridae sp. ctL1i33</name>
    <dbReference type="NCBI Taxonomy" id="2825450"/>
    <lineage>
        <taxon>Viruses</taxon>
        <taxon>Duplodnaviria</taxon>
        <taxon>Heunggongvirae</taxon>
        <taxon>Uroviricota</taxon>
        <taxon>Caudoviricetes</taxon>
    </lineage>
</organism>
<accession>A0A8S5PTH1</accession>
<dbReference type="EMBL" id="BK015501">
    <property type="protein sequence ID" value="DAE10008.1"/>
    <property type="molecule type" value="Genomic_DNA"/>
</dbReference>
<evidence type="ECO:0008006" key="2">
    <source>
        <dbReference type="Google" id="ProtNLM"/>
    </source>
</evidence>
<evidence type="ECO:0000313" key="1">
    <source>
        <dbReference type="EMBL" id="DAE10008.1"/>
    </source>
</evidence>
<reference evidence="1" key="1">
    <citation type="journal article" date="2021" name="Proc. Natl. Acad. Sci. U.S.A.">
        <title>A Catalog of Tens of Thousands of Viruses from Human Metagenomes Reveals Hidden Associations with Chronic Diseases.</title>
        <authorList>
            <person name="Tisza M.J."/>
            <person name="Buck C.B."/>
        </authorList>
    </citation>
    <scope>NUCLEOTIDE SEQUENCE</scope>
    <source>
        <strain evidence="1">CtL1i33</strain>
    </source>
</reference>
<protein>
    <recommendedName>
        <fullName evidence="2">Tail fiber protein</fullName>
    </recommendedName>
</protein>
<proteinExistence type="predicted"/>